<organism evidence="2 3">
    <name type="scientific">Actinomadura vinacea</name>
    <dbReference type="NCBI Taxonomy" id="115336"/>
    <lineage>
        <taxon>Bacteria</taxon>
        <taxon>Bacillati</taxon>
        <taxon>Actinomycetota</taxon>
        <taxon>Actinomycetes</taxon>
        <taxon>Streptosporangiales</taxon>
        <taxon>Thermomonosporaceae</taxon>
        <taxon>Actinomadura</taxon>
    </lineage>
</organism>
<protein>
    <submittedName>
        <fullName evidence="2">Uncharacterized protein</fullName>
    </submittedName>
</protein>
<name>A0ABN3IJ89_9ACTN</name>
<keyword evidence="3" id="KW-1185">Reference proteome</keyword>
<sequence length="287" mass="31953">MAKLSKAELDALVEQVVVDAYDEYEQFTAFHVVIEDNLAVPFQTTVLGVEVSVTKIDLLPGSGIVAICTRDKTTRRPASSTCHCPPLPRTVPNGSRPPRHSASDDETTSPASTLPARWRSADQGSISAPRFTGAHHLCWLEHTTSRLSRTLKLEVQIMRTDQGYRPMTIADLAVHLAGASDDETRWRLIAEFLEEYRHEPMTERMELLTDEPATSEDQRWDVLLAALAEHLAARDGRGAPPWAEPHRLGRFWFPFNTPSARADAIVHAPAAFRRRGVFVASQELEVA</sequence>
<dbReference type="RefSeq" id="WP_344587594.1">
    <property type="nucleotide sequence ID" value="NZ_BAAARW010000004.1"/>
</dbReference>
<evidence type="ECO:0000313" key="2">
    <source>
        <dbReference type="EMBL" id="GAA2406375.1"/>
    </source>
</evidence>
<evidence type="ECO:0000256" key="1">
    <source>
        <dbReference type="SAM" id="MobiDB-lite"/>
    </source>
</evidence>
<feature type="region of interest" description="Disordered" evidence="1">
    <location>
        <begin position="75"/>
        <end position="118"/>
    </location>
</feature>
<dbReference type="EMBL" id="BAAARW010000004">
    <property type="protein sequence ID" value="GAA2406375.1"/>
    <property type="molecule type" value="Genomic_DNA"/>
</dbReference>
<evidence type="ECO:0000313" key="3">
    <source>
        <dbReference type="Proteomes" id="UP001501231"/>
    </source>
</evidence>
<comment type="caution">
    <text evidence="2">The sequence shown here is derived from an EMBL/GenBank/DDBJ whole genome shotgun (WGS) entry which is preliminary data.</text>
</comment>
<dbReference type="Proteomes" id="UP001501231">
    <property type="component" value="Unassembled WGS sequence"/>
</dbReference>
<accession>A0ABN3IJ89</accession>
<gene>
    <name evidence="2" type="ORF">GCM10010191_12970</name>
</gene>
<proteinExistence type="predicted"/>
<reference evidence="2 3" key="1">
    <citation type="journal article" date="2019" name="Int. J. Syst. Evol. Microbiol.">
        <title>The Global Catalogue of Microorganisms (GCM) 10K type strain sequencing project: providing services to taxonomists for standard genome sequencing and annotation.</title>
        <authorList>
            <consortium name="The Broad Institute Genomics Platform"/>
            <consortium name="The Broad Institute Genome Sequencing Center for Infectious Disease"/>
            <person name="Wu L."/>
            <person name="Ma J."/>
        </authorList>
    </citation>
    <scope>NUCLEOTIDE SEQUENCE [LARGE SCALE GENOMIC DNA]</scope>
    <source>
        <strain evidence="2 3">JCM 3325</strain>
    </source>
</reference>